<dbReference type="AlphaFoldDB" id="A0A9Q6EL33"/>
<reference evidence="1 2" key="1">
    <citation type="submission" date="2015-02" db="EMBL/GenBank/DDBJ databases">
        <title>Nostoc linckia genome annotation.</title>
        <authorList>
            <person name="Zhou Z."/>
        </authorList>
    </citation>
    <scope>NUCLEOTIDE SEQUENCE [LARGE SCALE GENOMIC DNA]</scope>
    <source>
        <strain evidence="2">z8</strain>
    </source>
</reference>
<evidence type="ECO:0000313" key="2">
    <source>
        <dbReference type="Proteomes" id="UP000222310"/>
    </source>
</evidence>
<protein>
    <submittedName>
        <fullName evidence="1">Uncharacterized protein</fullName>
    </submittedName>
</protein>
<dbReference type="InterPro" id="IPR024305">
    <property type="entry name" value="ssDNA-bd_DdrB-like"/>
</dbReference>
<name>A0A9Q6EL33_NOSLI</name>
<evidence type="ECO:0000313" key="1">
    <source>
        <dbReference type="EMBL" id="PHK03591.1"/>
    </source>
</evidence>
<dbReference type="GeneID" id="57096861"/>
<sequence>MTPEQTNLWLEIQHRQMLALEQIAETLNRLTPNTAPNYQRKIEEFKHFDWSSIDATVERADQYGAAIVTWKGYEFIRRSPSNKFGAAVWFSRCTGKDDAGENVYERLITFKPVSDKAVDPLPEKVSRYLDR</sequence>
<proteinExistence type="predicted"/>
<dbReference type="EMBL" id="LAHD01000036">
    <property type="protein sequence ID" value="PHK03591.1"/>
    <property type="molecule type" value="Genomic_DNA"/>
</dbReference>
<dbReference type="RefSeq" id="WP_099069245.1">
    <property type="nucleotide sequence ID" value="NZ_LAHD01000036.1"/>
</dbReference>
<gene>
    <name evidence="1" type="ORF">VF08_14835</name>
</gene>
<dbReference type="Pfam" id="PF12747">
    <property type="entry name" value="DdrB"/>
    <property type="match status" value="1"/>
</dbReference>
<organism evidence="1 2">
    <name type="scientific">Nostoc linckia z8</name>
    <dbReference type="NCBI Taxonomy" id="1628746"/>
    <lineage>
        <taxon>Bacteria</taxon>
        <taxon>Bacillati</taxon>
        <taxon>Cyanobacteriota</taxon>
        <taxon>Cyanophyceae</taxon>
        <taxon>Nostocales</taxon>
        <taxon>Nostocaceae</taxon>
        <taxon>Nostoc</taxon>
    </lineage>
</organism>
<dbReference type="Proteomes" id="UP000222310">
    <property type="component" value="Unassembled WGS sequence"/>
</dbReference>
<accession>A0A9Q6EL33</accession>
<comment type="caution">
    <text evidence="1">The sequence shown here is derived from an EMBL/GenBank/DDBJ whole genome shotgun (WGS) entry which is preliminary data.</text>
</comment>